<sequence length="313" mass="35552">MSHFSSSGNHKSSKNESTHLSENKWKLVKKIFQISNLHFPKEPINKISLPLKIGSNVSVKQYNKFLECKVPRGYKYQLQDNGDVLIIDMSSNEHSELVSWLTIIFNTYNGGIPLNRPIRVGVHPSPARNGEKIAPDLAIAPSLLYIPRSGVRPSDTNGNPHARIVVEIGNQQSNETWIEKCQTWKREPYVRYVFGLKFYKPKKTRDSHGWRHRAMTAILYTQGENDREWDFGTVPKEARIFSNCPIPSTGCIAPGLGAFTVNIPVIQVFYNPPIPVPARYTPAYPNGVNIPRDANFTIDLYLIQQEVLRVQKN</sequence>
<proteinExistence type="predicted"/>
<dbReference type="OrthoDB" id="2344179at2759"/>
<dbReference type="EMBL" id="PQFF01000301">
    <property type="protein sequence ID" value="RHZ63498.1"/>
    <property type="molecule type" value="Genomic_DNA"/>
</dbReference>
<gene>
    <name evidence="1" type="ORF">Glove_329g46</name>
</gene>
<reference evidence="1 2" key="1">
    <citation type="submission" date="2018-08" db="EMBL/GenBank/DDBJ databases">
        <title>Genome and evolution of the arbuscular mycorrhizal fungus Diversispora epigaea (formerly Glomus versiforme) and its bacterial endosymbionts.</title>
        <authorList>
            <person name="Sun X."/>
            <person name="Fei Z."/>
            <person name="Harrison M."/>
        </authorList>
    </citation>
    <scope>NUCLEOTIDE SEQUENCE [LARGE SCALE GENOMIC DNA]</scope>
    <source>
        <strain evidence="1 2">IT104</strain>
    </source>
</reference>
<accession>A0A397HNF9</accession>
<comment type="caution">
    <text evidence="1">The sequence shown here is derived from an EMBL/GenBank/DDBJ whole genome shotgun (WGS) entry which is preliminary data.</text>
</comment>
<keyword evidence="2" id="KW-1185">Reference proteome</keyword>
<organism evidence="1 2">
    <name type="scientific">Diversispora epigaea</name>
    <dbReference type="NCBI Taxonomy" id="1348612"/>
    <lineage>
        <taxon>Eukaryota</taxon>
        <taxon>Fungi</taxon>
        <taxon>Fungi incertae sedis</taxon>
        <taxon>Mucoromycota</taxon>
        <taxon>Glomeromycotina</taxon>
        <taxon>Glomeromycetes</taxon>
        <taxon>Diversisporales</taxon>
        <taxon>Diversisporaceae</taxon>
        <taxon>Diversispora</taxon>
    </lineage>
</organism>
<dbReference type="AlphaFoldDB" id="A0A397HNF9"/>
<evidence type="ECO:0000313" key="1">
    <source>
        <dbReference type="EMBL" id="RHZ63498.1"/>
    </source>
</evidence>
<dbReference type="Proteomes" id="UP000266861">
    <property type="component" value="Unassembled WGS sequence"/>
</dbReference>
<evidence type="ECO:0000313" key="2">
    <source>
        <dbReference type="Proteomes" id="UP000266861"/>
    </source>
</evidence>
<name>A0A397HNF9_9GLOM</name>
<protein>
    <submittedName>
        <fullName evidence="1">Uncharacterized protein</fullName>
    </submittedName>
</protein>